<feature type="region of interest" description="Disordered" evidence="1">
    <location>
        <begin position="485"/>
        <end position="516"/>
    </location>
</feature>
<keyword evidence="3" id="KW-1185">Reference proteome</keyword>
<evidence type="ECO:0000313" key="3">
    <source>
        <dbReference type="Proteomes" id="UP000792457"/>
    </source>
</evidence>
<proteinExistence type="predicted"/>
<feature type="non-terminal residue" evidence="2">
    <location>
        <position position="1"/>
    </location>
</feature>
<dbReference type="Proteomes" id="UP000792457">
    <property type="component" value="Unassembled WGS sequence"/>
</dbReference>
<sequence length="529" mass="54381">MHHQGSNSGSGSGAANRGTTPPSIAPAPPPQSPQGQQQVQATQVQGVDTVCEEMQQQQQNNSGGAGGNAGGGQGGQGNVQQQQNVAPAPNNNMTTMTAAAIQQTQMQQQQQQMAPPQAPTPQTLTHPHSAMHQVSEWGHGRVQVIQQPLQNPTYLQQIYNTQGQLLMPGNIALHPAGMNPSIQVIAAGKPFQPNQLAQHMITTQGKSVLQGQTASFPGYATIPTTSNQTLVISQLGVISSQPNILPAHAHGQGGKPGDMQKFPWQAFGTPGIAWATPGGLQSQAALLTTPNPIFIRGAQPHDPNAQGGQGGATQGGVFIQSPPPQAMATHNATLAGNPTAMQTTNNAANTGAGNQGNGNNQQHQAQQAQQQITHQLHHQHQLAMKQVASVGTGSNRVGTVDGSGGTTVGGTTMQANIQPKTSAANNVLPPRSMSGILPGSTGVPNIRPASSVSTQTGSSGGPGGMGMGQLQMQKGLSKVRIKPTMNRASPAPSMKADAANQTKPQPISPANMQHQAQQLTAVAAQVSVA</sequence>
<name>A0A8K0NWG0_LADFU</name>
<accession>A0A8K0NWG0</accession>
<dbReference type="EMBL" id="KZ308197">
    <property type="protein sequence ID" value="KAG8224481.1"/>
    <property type="molecule type" value="Genomic_DNA"/>
</dbReference>
<feature type="compositionally biased region" description="Pro residues" evidence="1">
    <location>
        <begin position="23"/>
        <end position="32"/>
    </location>
</feature>
<protein>
    <submittedName>
        <fullName evidence="2">Uncharacterized protein</fullName>
    </submittedName>
</protein>
<feature type="region of interest" description="Disordered" evidence="1">
    <location>
        <begin position="298"/>
        <end position="386"/>
    </location>
</feature>
<feature type="region of interest" description="Disordered" evidence="1">
    <location>
        <begin position="442"/>
        <end position="468"/>
    </location>
</feature>
<feature type="region of interest" description="Disordered" evidence="1">
    <location>
        <begin position="1"/>
        <end position="126"/>
    </location>
</feature>
<dbReference type="OrthoDB" id="7397279at2759"/>
<feature type="compositionally biased region" description="Low complexity" evidence="1">
    <location>
        <begin position="342"/>
        <end position="374"/>
    </location>
</feature>
<feature type="compositionally biased region" description="Low complexity" evidence="1">
    <location>
        <begin position="1"/>
        <end position="22"/>
    </location>
</feature>
<reference evidence="2" key="2">
    <citation type="submission" date="2017-10" db="EMBL/GenBank/DDBJ databases">
        <title>Ladona fulva Genome sequencing and assembly.</title>
        <authorList>
            <person name="Murali S."/>
            <person name="Richards S."/>
            <person name="Bandaranaike D."/>
            <person name="Bellair M."/>
            <person name="Blankenburg K."/>
            <person name="Chao H."/>
            <person name="Dinh H."/>
            <person name="Doddapaneni H."/>
            <person name="Dugan-Rocha S."/>
            <person name="Elkadiri S."/>
            <person name="Gnanaolivu R."/>
            <person name="Hernandez B."/>
            <person name="Skinner E."/>
            <person name="Javaid M."/>
            <person name="Lee S."/>
            <person name="Li M."/>
            <person name="Ming W."/>
            <person name="Munidasa M."/>
            <person name="Muniz J."/>
            <person name="Nguyen L."/>
            <person name="Hughes D."/>
            <person name="Osuji N."/>
            <person name="Pu L.-L."/>
            <person name="Puazo M."/>
            <person name="Qu C."/>
            <person name="Quiroz J."/>
            <person name="Raj R."/>
            <person name="Weissenberger G."/>
            <person name="Xin Y."/>
            <person name="Zou X."/>
            <person name="Han Y."/>
            <person name="Worley K."/>
            <person name="Muzny D."/>
            <person name="Gibbs R."/>
        </authorList>
    </citation>
    <scope>NUCLEOTIDE SEQUENCE</scope>
    <source>
        <strain evidence="2">Sampled in the wild</strain>
    </source>
</reference>
<organism evidence="2 3">
    <name type="scientific">Ladona fulva</name>
    <name type="common">Scarce chaser dragonfly</name>
    <name type="synonym">Libellula fulva</name>
    <dbReference type="NCBI Taxonomy" id="123851"/>
    <lineage>
        <taxon>Eukaryota</taxon>
        <taxon>Metazoa</taxon>
        <taxon>Ecdysozoa</taxon>
        <taxon>Arthropoda</taxon>
        <taxon>Hexapoda</taxon>
        <taxon>Insecta</taxon>
        <taxon>Pterygota</taxon>
        <taxon>Palaeoptera</taxon>
        <taxon>Odonata</taxon>
        <taxon>Epiprocta</taxon>
        <taxon>Anisoptera</taxon>
        <taxon>Libelluloidea</taxon>
        <taxon>Libellulidae</taxon>
        <taxon>Ladona</taxon>
    </lineage>
</organism>
<evidence type="ECO:0000313" key="2">
    <source>
        <dbReference type="EMBL" id="KAG8224481.1"/>
    </source>
</evidence>
<feature type="compositionally biased region" description="Polar residues" evidence="1">
    <location>
        <begin position="328"/>
        <end position="341"/>
    </location>
</feature>
<gene>
    <name evidence="2" type="ORF">J437_LFUL003204</name>
</gene>
<feature type="compositionally biased region" description="Low complexity" evidence="1">
    <location>
        <begin position="78"/>
        <end position="123"/>
    </location>
</feature>
<feature type="compositionally biased region" description="Gly residues" evidence="1">
    <location>
        <begin position="458"/>
        <end position="467"/>
    </location>
</feature>
<feature type="compositionally biased region" description="Gly residues" evidence="1">
    <location>
        <begin position="63"/>
        <end position="77"/>
    </location>
</feature>
<feature type="compositionally biased region" description="Low complexity" evidence="1">
    <location>
        <begin position="33"/>
        <end position="47"/>
    </location>
</feature>
<dbReference type="AlphaFoldDB" id="A0A8K0NWG0"/>
<reference evidence="2" key="1">
    <citation type="submission" date="2013-04" db="EMBL/GenBank/DDBJ databases">
        <authorList>
            <person name="Qu J."/>
            <person name="Murali S.C."/>
            <person name="Bandaranaike D."/>
            <person name="Bellair M."/>
            <person name="Blankenburg K."/>
            <person name="Chao H."/>
            <person name="Dinh H."/>
            <person name="Doddapaneni H."/>
            <person name="Downs B."/>
            <person name="Dugan-Rocha S."/>
            <person name="Elkadiri S."/>
            <person name="Gnanaolivu R.D."/>
            <person name="Hernandez B."/>
            <person name="Javaid M."/>
            <person name="Jayaseelan J.C."/>
            <person name="Lee S."/>
            <person name="Li M."/>
            <person name="Ming W."/>
            <person name="Munidasa M."/>
            <person name="Muniz J."/>
            <person name="Nguyen L."/>
            <person name="Ongeri F."/>
            <person name="Osuji N."/>
            <person name="Pu L.-L."/>
            <person name="Puazo M."/>
            <person name="Qu C."/>
            <person name="Quiroz J."/>
            <person name="Raj R."/>
            <person name="Weissenberger G."/>
            <person name="Xin Y."/>
            <person name="Zou X."/>
            <person name="Han Y."/>
            <person name="Richards S."/>
            <person name="Worley K."/>
            <person name="Muzny D."/>
            <person name="Gibbs R."/>
        </authorList>
    </citation>
    <scope>NUCLEOTIDE SEQUENCE</scope>
    <source>
        <strain evidence="2">Sampled in the wild</strain>
    </source>
</reference>
<comment type="caution">
    <text evidence="2">The sequence shown here is derived from an EMBL/GenBank/DDBJ whole genome shotgun (WGS) entry which is preliminary data.</text>
</comment>
<evidence type="ECO:0000256" key="1">
    <source>
        <dbReference type="SAM" id="MobiDB-lite"/>
    </source>
</evidence>
<feature type="compositionally biased region" description="Polar residues" evidence="1">
    <location>
        <begin position="499"/>
        <end position="512"/>
    </location>
</feature>